<dbReference type="InterPro" id="IPR015262">
    <property type="entry name" value="tRNA_Ile_lys_synt_subst-bd"/>
</dbReference>
<dbReference type="Pfam" id="PF01171">
    <property type="entry name" value="ATP_bind_3"/>
    <property type="match status" value="1"/>
</dbReference>
<keyword evidence="5" id="KW-0067">ATP-binding</keyword>
<evidence type="ECO:0000256" key="4">
    <source>
        <dbReference type="ARBA" id="ARBA00022741"/>
    </source>
</evidence>
<dbReference type="GO" id="GO:0005524">
    <property type="term" value="F:ATP binding"/>
    <property type="evidence" value="ECO:0007669"/>
    <property type="project" value="UniProtKB-KW"/>
</dbReference>
<proteinExistence type="inferred from homology"/>
<dbReference type="GO" id="GO:0005737">
    <property type="term" value="C:cytoplasm"/>
    <property type="evidence" value="ECO:0007669"/>
    <property type="project" value="UniProtKB-SubCell"/>
</dbReference>
<evidence type="ECO:0000259" key="8">
    <source>
        <dbReference type="Pfam" id="PF01171"/>
    </source>
</evidence>
<dbReference type="EMBL" id="LT546645">
    <property type="protein sequence ID" value="SAI66013.1"/>
    <property type="molecule type" value="Genomic_DNA"/>
</dbReference>
<evidence type="ECO:0000259" key="9">
    <source>
        <dbReference type="Pfam" id="PF09179"/>
    </source>
</evidence>
<dbReference type="CDD" id="cd01992">
    <property type="entry name" value="TilS_N"/>
    <property type="match status" value="1"/>
</dbReference>
<dbReference type="InterPro" id="IPR011063">
    <property type="entry name" value="TilS/TtcA_N"/>
</dbReference>
<dbReference type="AlphaFoldDB" id="A0A157Q815"/>
<dbReference type="InterPro" id="IPR014729">
    <property type="entry name" value="Rossmann-like_a/b/a_fold"/>
</dbReference>
<dbReference type="Pfam" id="PF09179">
    <property type="entry name" value="TilS"/>
    <property type="match status" value="1"/>
</dbReference>
<dbReference type="PANTHER" id="PTHR43033:SF1">
    <property type="entry name" value="TRNA(ILE)-LYSIDINE SYNTHASE-RELATED"/>
    <property type="match status" value="1"/>
</dbReference>
<gene>
    <name evidence="10" type="primary">mesJ</name>
    <name evidence="7" type="synonym">tilS</name>
    <name evidence="10" type="ORF">SAMEA3906487_00055</name>
</gene>
<comment type="caution">
    <text evidence="7">Lacks conserved residue(s) required for the propagation of feature annotation.</text>
</comment>
<evidence type="ECO:0000256" key="5">
    <source>
        <dbReference type="ARBA" id="ARBA00022840"/>
    </source>
</evidence>
<dbReference type="PATRIC" id="fig|123899.6.peg.49"/>
<accession>A0A157Q815</accession>
<evidence type="ECO:0000256" key="3">
    <source>
        <dbReference type="ARBA" id="ARBA00022694"/>
    </source>
</evidence>
<dbReference type="STRING" id="123899.SAMEA3906487_00055"/>
<dbReference type="eggNOG" id="COG0037">
    <property type="taxonomic scope" value="Bacteria"/>
</dbReference>
<organism evidence="10 11">
    <name type="scientific">Bordetella trematum</name>
    <dbReference type="NCBI Taxonomy" id="123899"/>
    <lineage>
        <taxon>Bacteria</taxon>
        <taxon>Pseudomonadati</taxon>
        <taxon>Pseudomonadota</taxon>
        <taxon>Betaproteobacteria</taxon>
        <taxon>Burkholderiales</taxon>
        <taxon>Alcaligenaceae</taxon>
        <taxon>Bordetella</taxon>
    </lineage>
</organism>
<reference evidence="10 11" key="1">
    <citation type="submission" date="2016-04" db="EMBL/GenBank/DDBJ databases">
        <authorList>
            <consortium name="Pathogen Informatics"/>
        </authorList>
    </citation>
    <scope>NUCLEOTIDE SEQUENCE [LARGE SCALE GENOMIC DNA]</scope>
    <source>
        <strain evidence="10 11">H044680328</strain>
    </source>
</reference>
<keyword evidence="1 7" id="KW-0963">Cytoplasm</keyword>
<dbReference type="RefSeq" id="WP_025513479.1">
    <property type="nucleotide sequence ID" value="NZ_CP016340.1"/>
</dbReference>
<keyword evidence="4" id="KW-0547">Nucleotide-binding</keyword>
<dbReference type="EC" id="6.3.4.19" evidence="7"/>
<sequence length="345" mass="36929">MSGLPDLSPYRALLGEAPLAKLRAAVAGVPAGTPVGIALSAGPDSAMLALAAALALRDRPLRAFHVHHGLQAEADAWSARAGALCALLGLPFQVARVSVPADGSGIEAAARQARYGALAQMAGAAGVGHILLAHHRDDQAETVLLRLLRGAGVAGLAAMRAEHRRDGLVYLRPWLDIGRDTLRDAAQAFARVSGWQAVDDPTNADPRYTRAAVRTALGPALAARWPGWQSIVARHARQMAEAADILDEVARADFAALAPGPQGQDFSLAAWRGLSAPRQAQVLRHWLHGQGLRMPSEARLQELMRQLRQLHALGHDRDLRLLHDGHEIRCQRGRVSVMRQVDKLA</sequence>
<dbReference type="OrthoDB" id="9807403at2"/>
<comment type="subcellular location">
    <subcellularLocation>
        <location evidence="7">Cytoplasm</location>
    </subcellularLocation>
</comment>
<dbReference type="GeneID" id="56588521"/>
<dbReference type="Proteomes" id="UP000076825">
    <property type="component" value="Chromosome 1"/>
</dbReference>
<evidence type="ECO:0000256" key="1">
    <source>
        <dbReference type="ARBA" id="ARBA00022490"/>
    </source>
</evidence>
<comment type="function">
    <text evidence="7">Ligates lysine onto the cytidine present at position 34 of the AUA codon-specific tRNA(Ile) that contains the anticodon CAU, in an ATP-dependent manner. Cytidine is converted to lysidine, thus changing the amino acid specificity of the tRNA from methionine to isoleucine.</text>
</comment>
<dbReference type="InterPro" id="IPR012795">
    <property type="entry name" value="tRNA_Ile_lys_synt_N"/>
</dbReference>
<evidence type="ECO:0000313" key="11">
    <source>
        <dbReference type="Proteomes" id="UP000076825"/>
    </source>
</evidence>
<dbReference type="SUPFAM" id="SSF52402">
    <property type="entry name" value="Adenine nucleotide alpha hydrolases-like"/>
    <property type="match status" value="1"/>
</dbReference>
<dbReference type="InterPro" id="IPR012094">
    <property type="entry name" value="tRNA_Ile_lys_synt"/>
</dbReference>
<dbReference type="Gene3D" id="1.20.59.20">
    <property type="match status" value="1"/>
</dbReference>
<evidence type="ECO:0000256" key="2">
    <source>
        <dbReference type="ARBA" id="ARBA00022598"/>
    </source>
</evidence>
<name>A0A157Q815_9BORD</name>
<comment type="similarity">
    <text evidence="7">Belongs to the tRNA(Ile)-lysidine synthase family.</text>
</comment>
<keyword evidence="11" id="KW-1185">Reference proteome</keyword>
<evidence type="ECO:0000313" key="10">
    <source>
        <dbReference type="EMBL" id="SAI66013.1"/>
    </source>
</evidence>
<dbReference type="KEGG" id="btrm:SAMEA390648700055"/>
<dbReference type="Gene3D" id="3.40.50.620">
    <property type="entry name" value="HUPs"/>
    <property type="match status" value="1"/>
</dbReference>
<evidence type="ECO:0000256" key="6">
    <source>
        <dbReference type="ARBA" id="ARBA00048539"/>
    </source>
</evidence>
<dbReference type="SUPFAM" id="SSF82829">
    <property type="entry name" value="MesJ substrate recognition domain-like"/>
    <property type="match status" value="1"/>
</dbReference>
<protein>
    <recommendedName>
        <fullName evidence="7">tRNA(Ile)-lysidine synthase</fullName>
        <ecNumber evidence="7">6.3.4.19</ecNumber>
    </recommendedName>
    <alternativeName>
        <fullName evidence="7">tRNA(Ile)-2-lysyl-cytidine synthase</fullName>
    </alternativeName>
    <alternativeName>
        <fullName evidence="7">tRNA(Ile)-lysidine synthetase</fullName>
    </alternativeName>
</protein>
<keyword evidence="3 7" id="KW-0819">tRNA processing</keyword>
<dbReference type="GO" id="GO:0006400">
    <property type="term" value="P:tRNA modification"/>
    <property type="evidence" value="ECO:0007669"/>
    <property type="project" value="UniProtKB-UniRule"/>
</dbReference>
<comment type="catalytic activity">
    <reaction evidence="6 7">
        <text>cytidine(34) in tRNA(Ile2) + L-lysine + ATP = lysidine(34) in tRNA(Ile2) + AMP + diphosphate + H(+)</text>
        <dbReference type="Rhea" id="RHEA:43744"/>
        <dbReference type="Rhea" id="RHEA-COMP:10625"/>
        <dbReference type="Rhea" id="RHEA-COMP:10670"/>
        <dbReference type="ChEBI" id="CHEBI:15378"/>
        <dbReference type="ChEBI" id="CHEBI:30616"/>
        <dbReference type="ChEBI" id="CHEBI:32551"/>
        <dbReference type="ChEBI" id="CHEBI:33019"/>
        <dbReference type="ChEBI" id="CHEBI:82748"/>
        <dbReference type="ChEBI" id="CHEBI:83665"/>
        <dbReference type="ChEBI" id="CHEBI:456215"/>
        <dbReference type="EC" id="6.3.4.19"/>
    </reaction>
</comment>
<dbReference type="NCBIfam" id="TIGR02432">
    <property type="entry name" value="lysidine_TilS_N"/>
    <property type="match status" value="1"/>
</dbReference>
<dbReference type="PANTHER" id="PTHR43033">
    <property type="entry name" value="TRNA(ILE)-LYSIDINE SYNTHASE-RELATED"/>
    <property type="match status" value="1"/>
</dbReference>
<feature type="domain" description="tRNA(Ile)-lysidine/2-thiocytidine synthase N-terminal" evidence="8">
    <location>
        <begin position="36"/>
        <end position="215"/>
    </location>
</feature>
<keyword evidence="2 7" id="KW-0436">Ligase</keyword>
<feature type="domain" description="tRNA(Ile)-lysidine synthase substrate-binding" evidence="9">
    <location>
        <begin position="267"/>
        <end position="335"/>
    </location>
</feature>
<dbReference type="GO" id="GO:0032267">
    <property type="term" value="F:tRNA(Ile)-lysidine synthase activity"/>
    <property type="evidence" value="ECO:0007669"/>
    <property type="project" value="UniProtKB-EC"/>
</dbReference>
<evidence type="ECO:0000256" key="7">
    <source>
        <dbReference type="HAMAP-Rule" id="MF_01161"/>
    </source>
</evidence>
<dbReference type="HAMAP" id="MF_01161">
    <property type="entry name" value="tRNA_Ile_lys_synt"/>
    <property type="match status" value="1"/>
</dbReference>